<sequence length="373" mass="42219">MAEPEDKDELLFTEDEEPSINLNKEFLSTISLLNTNMLAVNESLKQFSTQMHTAEPARKRPLLSDKEGLNDQQNGHQSDADQLLNQQANKRQKVVNNDGEMGATPVVVNNDNNSNGGDVTESPDQRDDPLLEEIAQAMNDTEKSAPKIAEQLAKIINSRWLNKLSDESLREKLDTHLRPVNCDRLITPKVNPEIWGRLDKETRSKDLKLSYLQTNLAAVGNIVSQATDMLLTARAENSEVDIENLIRKNMDAIAIMGHISYDLAQRRRDVIRPTLNKEYATLCASHVPVTTLLFGDELQTQLNHIRASNKIKNTASGSQYYPPRRNFSPQQAPARSGQQKPFLWKQPPQGGKPQYRRKYKQYRSNQPGNQKNQ</sequence>
<evidence type="ECO:0000313" key="3">
    <source>
        <dbReference type="Proteomes" id="UP001152795"/>
    </source>
</evidence>
<comment type="caution">
    <text evidence="2">The sequence shown here is derived from an EMBL/GenBank/DDBJ whole genome shotgun (WGS) entry which is preliminary data.</text>
</comment>
<dbReference type="OrthoDB" id="5987175at2759"/>
<organism evidence="2 3">
    <name type="scientific">Paramuricea clavata</name>
    <name type="common">Red gorgonian</name>
    <name type="synonym">Violescent sea-whip</name>
    <dbReference type="NCBI Taxonomy" id="317549"/>
    <lineage>
        <taxon>Eukaryota</taxon>
        <taxon>Metazoa</taxon>
        <taxon>Cnidaria</taxon>
        <taxon>Anthozoa</taxon>
        <taxon>Octocorallia</taxon>
        <taxon>Malacalcyonacea</taxon>
        <taxon>Plexauridae</taxon>
        <taxon>Paramuricea</taxon>
    </lineage>
</organism>
<feature type="compositionally biased region" description="Low complexity" evidence="1">
    <location>
        <begin position="106"/>
        <end position="119"/>
    </location>
</feature>
<feature type="compositionally biased region" description="Basic and acidic residues" evidence="1">
    <location>
        <begin position="55"/>
        <end position="69"/>
    </location>
</feature>
<feature type="region of interest" description="Disordered" evidence="1">
    <location>
        <begin position="314"/>
        <end position="373"/>
    </location>
</feature>
<feature type="region of interest" description="Disordered" evidence="1">
    <location>
        <begin position="49"/>
        <end position="77"/>
    </location>
</feature>
<feature type="region of interest" description="Disordered" evidence="1">
    <location>
        <begin position="98"/>
        <end position="126"/>
    </location>
</feature>
<feature type="compositionally biased region" description="Polar residues" evidence="1">
    <location>
        <begin position="327"/>
        <end position="339"/>
    </location>
</feature>
<dbReference type="PANTHER" id="PTHR34239:SF2">
    <property type="entry name" value="TRANSPOSABLE ELEMENT P TRANSPOSASE_THAP9 CONSERVED DOMAIN-CONTAINING PROTEIN"/>
    <property type="match status" value="1"/>
</dbReference>
<reference evidence="2" key="1">
    <citation type="submission" date="2020-04" db="EMBL/GenBank/DDBJ databases">
        <authorList>
            <person name="Alioto T."/>
            <person name="Alioto T."/>
            <person name="Gomez Garrido J."/>
        </authorList>
    </citation>
    <scope>NUCLEOTIDE SEQUENCE</scope>
    <source>
        <strain evidence="2">A484AB</strain>
    </source>
</reference>
<dbReference type="EMBL" id="CACRXK020002317">
    <property type="protein sequence ID" value="CAB3993725.1"/>
    <property type="molecule type" value="Genomic_DNA"/>
</dbReference>
<dbReference type="AlphaFoldDB" id="A0A6S7GQ14"/>
<keyword evidence="3" id="KW-1185">Reference proteome</keyword>
<evidence type="ECO:0000313" key="2">
    <source>
        <dbReference type="EMBL" id="CAB3993725.1"/>
    </source>
</evidence>
<feature type="compositionally biased region" description="Polar residues" evidence="1">
    <location>
        <begin position="362"/>
        <end position="373"/>
    </location>
</feature>
<dbReference type="Proteomes" id="UP001152795">
    <property type="component" value="Unassembled WGS sequence"/>
</dbReference>
<gene>
    <name evidence="2" type="ORF">PACLA_8A082650</name>
</gene>
<proteinExistence type="predicted"/>
<accession>A0A6S7GQ14</accession>
<name>A0A6S7GQ14_PARCT</name>
<dbReference type="PANTHER" id="PTHR34239">
    <property type="entry name" value="APPLE DOMAIN-CONTAINING PROTEIN"/>
    <property type="match status" value="1"/>
</dbReference>
<evidence type="ECO:0000256" key="1">
    <source>
        <dbReference type="SAM" id="MobiDB-lite"/>
    </source>
</evidence>
<protein>
    <submittedName>
        <fullName evidence="2">Uncharacterized protein</fullName>
    </submittedName>
</protein>